<proteinExistence type="predicted"/>
<evidence type="ECO:0000313" key="1">
    <source>
        <dbReference type="EMBL" id="GFS39514.1"/>
    </source>
</evidence>
<gene>
    <name evidence="1" type="ORF">Acr_00g0063380</name>
</gene>
<sequence length="42" mass="4635">MSLRQAAFGVLRRLRYAPQTVPISSCGRTNALIQTEVFGVVK</sequence>
<organism evidence="1 2">
    <name type="scientific">Actinidia rufa</name>
    <dbReference type="NCBI Taxonomy" id="165716"/>
    <lineage>
        <taxon>Eukaryota</taxon>
        <taxon>Viridiplantae</taxon>
        <taxon>Streptophyta</taxon>
        <taxon>Embryophyta</taxon>
        <taxon>Tracheophyta</taxon>
        <taxon>Spermatophyta</taxon>
        <taxon>Magnoliopsida</taxon>
        <taxon>eudicotyledons</taxon>
        <taxon>Gunneridae</taxon>
        <taxon>Pentapetalae</taxon>
        <taxon>asterids</taxon>
        <taxon>Ericales</taxon>
        <taxon>Actinidiaceae</taxon>
        <taxon>Actinidia</taxon>
    </lineage>
</organism>
<name>A0A7J0DPR1_9ERIC</name>
<keyword evidence="2" id="KW-1185">Reference proteome</keyword>
<dbReference type="EMBL" id="BJWL01000333">
    <property type="protein sequence ID" value="GFS39514.1"/>
    <property type="molecule type" value="Genomic_DNA"/>
</dbReference>
<dbReference type="AlphaFoldDB" id="A0A7J0DPR1"/>
<accession>A0A7J0DPR1</accession>
<protein>
    <submittedName>
        <fullName evidence="1">Uncharacterized protein</fullName>
    </submittedName>
</protein>
<dbReference type="Proteomes" id="UP000585474">
    <property type="component" value="Unassembled WGS sequence"/>
</dbReference>
<evidence type="ECO:0000313" key="2">
    <source>
        <dbReference type="Proteomes" id="UP000585474"/>
    </source>
</evidence>
<comment type="caution">
    <text evidence="1">The sequence shown here is derived from an EMBL/GenBank/DDBJ whole genome shotgun (WGS) entry which is preliminary data.</text>
</comment>
<reference evidence="2" key="1">
    <citation type="submission" date="2019-07" db="EMBL/GenBank/DDBJ databases">
        <title>De Novo Assembly of kiwifruit Actinidia rufa.</title>
        <authorList>
            <person name="Sugita-Konishi S."/>
            <person name="Sato K."/>
            <person name="Mori E."/>
            <person name="Abe Y."/>
            <person name="Kisaki G."/>
            <person name="Hamano K."/>
            <person name="Suezawa K."/>
            <person name="Otani M."/>
            <person name="Fukuda T."/>
            <person name="Manabe T."/>
            <person name="Gomi K."/>
            <person name="Tabuchi M."/>
            <person name="Akimitsu K."/>
            <person name="Kataoka I."/>
        </authorList>
    </citation>
    <scope>NUCLEOTIDE SEQUENCE [LARGE SCALE GENOMIC DNA]</scope>
    <source>
        <strain evidence="2">cv. Fuchu</strain>
    </source>
</reference>